<gene>
    <name evidence="3" type="ORF">D4764_15G0009730</name>
</gene>
<dbReference type="PANTHER" id="PTHR47055">
    <property type="entry name" value="DDE_TNP_1_7 DOMAIN-CONTAINING PROTEIN"/>
    <property type="match status" value="1"/>
</dbReference>
<dbReference type="InterPro" id="IPR052638">
    <property type="entry name" value="PiggyBac_TE-derived"/>
</dbReference>
<feature type="compositionally biased region" description="Polar residues" evidence="1">
    <location>
        <begin position="105"/>
        <end position="119"/>
    </location>
</feature>
<dbReference type="InterPro" id="IPR029526">
    <property type="entry name" value="PGBD"/>
</dbReference>
<evidence type="ECO:0000313" key="3">
    <source>
        <dbReference type="EMBL" id="TWW73579.1"/>
    </source>
</evidence>
<comment type="caution">
    <text evidence="3">The sequence shown here is derived from an EMBL/GenBank/DDBJ whole genome shotgun (WGS) entry which is preliminary data.</text>
</comment>
<organism evidence="3 4">
    <name type="scientific">Takifugu flavidus</name>
    <name type="common">sansaifugu</name>
    <dbReference type="NCBI Taxonomy" id="433684"/>
    <lineage>
        <taxon>Eukaryota</taxon>
        <taxon>Metazoa</taxon>
        <taxon>Chordata</taxon>
        <taxon>Craniata</taxon>
        <taxon>Vertebrata</taxon>
        <taxon>Euteleostomi</taxon>
        <taxon>Actinopterygii</taxon>
        <taxon>Neopterygii</taxon>
        <taxon>Teleostei</taxon>
        <taxon>Neoteleostei</taxon>
        <taxon>Acanthomorphata</taxon>
        <taxon>Eupercaria</taxon>
        <taxon>Tetraodontiformes</taxon>
        <taxon>Tetradontoidea</taxon>
        <taxon>Tetraodontidae</taxon>
        <taxon>Takifugu</taxon>
    </lineage>
</organism>
<dbReference type="GO" id="GO:0043565">
    <property type="term" value="F:sequence-specific DNA binding"/>
    <property type="evidence" value="ECO:0007669"/>
    <property type="project" value="TreeGrafter"/>
</dbReference>
<evidence type="ECO:0000259" key="2">
    <source>
        <dbReference type="Pfam" id="PF13843"/>
    </source>
</evidence>
<keyword evidence="4" id="KW-1185">Reference proteome</keyword>
<dbReference type="Pfam" id="PF13843">
    <property type="entry name" value="DDE_Tnp_1_7"/>
    <property type="match status" value="1"/>
</dbReference>
<dbReference type="AlphaFoldDB" id="A0A5C6P3S8"/>
<feature type="domain" description="PiggyBac transposable element-derived protein" evidence="2">
    <location>
        <begin position="116"/>
        <end position="193"/>
    </location>
</feature>
<reference evidence="3 4" key="1">
    <citation type="submission" date="2019-04" db="EMBL/GenBank/DDBJ databases">
        <title>Chromosome genome assembly for Takifugu flavidus.</title>
        <authorList>
            <person name="Xiao S."/>
        </authorList>
    </citation>
    <scope>NUCLEOTIDE SEQUENCE [LARGE SCALE GENOMIC DNA]</scope>
    <source>
        <strain evidence="3">HTHZ2018</strain>
        <tissue evidence="3">Muscle</tissue>
    </source>
</reference>
<evidence type="ECO:0000256" key="1">
    <source>
        <dbReference type="SAM" id="MobiDB-lite"/>
    </source>
</evidence>
<accession>A0A5C6P3S8</accession>
<proteinExistence type="predicted"/>
<dbReference type="EMBL" id="RHFK02000007">
    <property type="protein sequence ID" value="TWW73579.1"/>
    <property type="molecule type" value="Genomic_DNA"/>
</dbReference>
<feature type="compositionally biased region" description="Pro residues" evidence="1">
    <location>
        <begin position="14"/>
        <end position="26"/>
    </location>
</feature>
<name>A0A5C6P3S8_9TELE</name>
<dbReference type="PANTHER" id="PTHR47055:SF3">
    <property type="entry name" value="PHORBOL-ESTER_DAG-TYPE DOMAIN-CONTAINING PROTEIN"/>
    <property type="match status" value="1"/>
</dbReference>
<protein>
    <recommendedName>
        <fullName evidence="2">PiggyBac transposable element-derived protein domain-containing protein</fullName>
    </recommendedName>
</protein>
<feature type="compositionally biased region" description="Basic and acidic residues" evidence="1">
    <location>
        <begin position="56"/>
        <end position="99"/>
    </location>
</feature>
<feature type="region of interest" description="Disordered" evidence="1">
    <location>
        <begin position="1"/>
        <end position="119"/>
    </location>
</feature>
<dbReference type="Proteomes" id="UP000324091">
    <property type="component" value="Chromosome 15"/>
</dbReference>
<evidence type="ECO:0000313" key="4">
    <source>
        <dbReference type="Proteomes" id="UP000324091"/>
    </source>
</evidence>
<sequence length="196" mass="22067">MQTEHDWNDGLPFTTPPSPPQPPSPFPCSSSTTSCHNNEGQLEDPRASKRQGVQTEDPRASKHQRGQPEDARASKHQRGQPEDARASKHQRGQPEDARASKRQRVQPSQPKNQGQNCKCQTKGKQLNLSMDELLTFYGILIASGYSSIPRRHMYWSVDNDVHNESISGAMRRNCFDDIMASVHVVDNTKITDDPFF</sequence>